<evidence type="ECO:0000259" key="1">
    <source>
        <dbReference type="Pfam" id="PF21688"/>
    </source>
</evidence>
<sequence length="546" mass="59526">MIRITELRLPLESPADALPVAITERLGIAPPDLLSFTVFKRGYDARKRDAIVLVYTIDATLADEAAILLTFADDPHVKIAPDTTYRFVAHVQEAPDIRPVVVGFGPCGLMAGLVLAQMGLRPIILERGKKVRERTKDTWALWRKNQLNPESNVQFGEGGAGTFSDGKLYSQIKDPKHYGRKVLTEFVKAGAPEEILYVSKPHIGTFRLVKMVENMRAQIEALGGEIRFQQQVTDILIEAGQVRGLTLASGEQLRVDQVIMALGHSARDTFAMLHERGVFMEQKPFSLGFRIEHPQTLIDQARFGKHAGNELLGAADYKLVHHAKNGRSVYSFCMCPGGQVVAATSEVGRVVTNGMSQYSRAERNANAGIVVGITPSDYPGNPLAGMEFQRQWESRAYELGGGDYSAPGQLVGDFLKGRASTQLGSVEPSYQPGVHLTDLATSLPGYAIEAIREALPAFERQIKGFSMHDAVLTGVETRTSSPLRMTRGEDLQSLNVKGLFPAGEGAGYAGGILSAGVDGIRVAEALATQMLEAHHDRNHSHHLAQR</sequence>
<reference evidence="2" key="2">
    <citation type="submission" date="2023-04" db="EMBL/GenBank/DDBJ databases">
        <authorList>
            <person name="Beletskiy A.V."/>
            <person name="Mardanov A.V."/>
            <person name="Ravin N.V."/>
        </authorList>
    </citation>
    <scope>NUCLEOTIDE SEQUENCE</scope>
    <source>
        <strain evidence="2">GKL-02</strain>
    </source>
</reference>
<dbReference type="Proteomes" id="UP001301326">
    <property type="component" value="Chromosome"/>
</dbReference>
<dbReference type="InterPro" id="IPR049516">
    <property type="entry name" value="FAD-depend_C"/>
</dbReference>
<protein>
    <submittedName>
        <fullName evidence="2">NAD(P)/FAD-dependent oxidoreductase</fullName>
    </submittedName>
</protein>
<dbReference type="KEGG" id="tput:QJT81_13050"/>
<reference evidence="2" key="1">
    <citation type="journal article" date="2023" name="Int. J. Mol. Sci.">
        <title>Metagenomics Revealed a New Genus 'Candidatus Thiocaldithrix dubininis' gen. nov., sp. nov. and a New Species 'Candidatus Thiothrix putei' sp. nov. in the Family Thiotrichaceae, Some Members of Which Have Traits of Both Na+- and H+-Motive Energetics.</title>
        <authorList>
            <person name="Ravin N.V."/>
            <person name="Muntyan M.S."/>
            <person name="Smolyakov D.D."/>
            <person name="Rudenko T.S."/>
            <person name="Beletsky A.V."/>
            <person name="Mardanov A.V."/>
            <person name="Grabovich M.Y."/>
        </authorList>
    </citation>
    <scope>NUCLEOTIDE SEQUENCE</scope>
    <source>
        <strain evidence="2">GKL-02</strain>
    </source>
</reference>
<name>A0AA95HDD7_9GAMM</name>
<dbReference type="SUPFAM" id="SSF51905">
    <property type="entry name" value="FAD/NAD(P)-binding domain"/>
    <property type="match status" value="1"/>
</dbReference>
<proteinExistence type="predicted"/>
<dbReference type="Pfam" id="PF21688">
    <property type="entry name" value="FAD-depend_C"/>
    <property type="match status" value="1"/>
</dbReference>
<dbReference type="EMBL" id="CP124756">
    <property type="protein sequence ID" value="WGZ92771.1"/>
    <property type="molecule type" value="Genomic_DNA"/>
</dbReference>
<dbReference type="InterPro" id="IPR028348">
    <property type="entry name" value="FAD-binding_protein"/>
</dbReference>
<evidence type="ECO:0000313" key="2">
    <source>
        <dbReference type="EMBL" id="WGZ92771.1"/>
    </source>
</evidence>
<gene>
    <name evidence="2" type="ORF">QJT81_13050</name>
</gene>
<dbReference type="PANTHER" id="PTHR42842">
    <property type="entry name" value="FAD/NAD(P)-BINDING OXIDOREDUCTASE"/>
    <property type="match status" value="1"/>
</dbReference>
<accession>A0AA95HDD7</accession>
<dbReference type="InterPro" id="IPR036188">
    <property type="entry name" value="FAD/NAD-bd_sf"/>
</dbReference>
<dbReference type="PANTHER" id="PTHR42842:SF3">
    <property type="entry name" value="FAD_NAD(P)-BINDING OXIDOREDUCTASE FAMILY PROTEIN"/>
    <property type="match status" value="1"/>
</dbReference>
<organism evidence="2">
    <name type="scientific">Candidatus Thiothrix putei</name>
    <dbReference type="NCBI Taxonomy" id="3080811"/>
    <lineage>
        <taxon>Bacteria</taxon>
        <taxon>Pseudomonadati</taxon>
        <taxon>Pseudomonadota</taxon>
        <taxon>Gammaproteobacteria</taxon>
        <taxon>Thiotrichales</taxon>
        <taxon>Thiotrichaceae</taxon>
        <taxon>Thiothrix</taxon>
    </lineage>
</organism>
<feature type="domain" description="FAD-dependent protein C-terminal" evidence="1">
    <location>
        <begin position="284"/>
        <end position="479"/>
    </location>
</feature>
<dbReference type="Gene3D" id="3.50.50.60">
    <property type="entry name" value="FAD/NAD(P)-binding domain"/>
    <property type="match status" value="2"/>
</dbReference>
<dbReference type="Gene3D" id="3.30.70.2700">
    <property type="match status" value="1"/>
</dbReference>
<dbReference type="AlphaFoldDB" id="A0AA95HDD7"/>
<dbReference type="PIRSF" id="PIRSF038984">
    <property type="entry name" value="FAD_binding_protein"/>
    <property type="match status" value="1"/>
</dbReference>